<keyword evidence="2" id="KW-0812">Transmembrane</keyword>
<protein>
    <recommendedName>
        <fullName evidence="3">Protein-glutamine gamma-glutamyltransferase-like C-terminal domain-containing protein</fullName>
    </recommendedName>
</protein>
<dbReference type="Proteomes" id="UP000006062">
    <property type="component" value="Chromosome"/>
</dbReference>
<keyword evidence="2" id="KW-1133">Transmembrane helix</keyword>
<dbReference type="RefSeq" id="WP_014776736.1">
    <property type="nucleotide sequence ID" value="NC_018012.1"/>
</dbReference>
<keyword evidence="5" id="KW-1185">Reference proteome</keyword>
<organism evidence="4 5">
    <name type="scientific">Thiocystis violascens (strain ATCC 17096 / DSM 198 / 6111)</name>
    <name type="common">Chromatium violascens</name>
    <dbReference type="NCBI Taxonomy" id="765911"/>
    <lineage>
        <taxon>Bacteria</taxon>
        <taxon>Pseudomonadati</taxon>
        <taxon>Pseudomonadota</taxon>
        <taxon>Gammaproteobacteria</taxon>
        <taxon>Chromatiales</taxon>
        <taxon>Chromatiaceae</taxon>
        <taxon>Thiocystis</taxon>
    </lineage>
</organism>
<name>I3Y5G0_THIV6</name>
<sequence length="127" mass="14407">MDAADGWLAAYGLALAVLTGALLLAVGVALRRARLGARDPDRPARALYRQFRKRLASAGIDAEPHEPHQSLQRRLEGTGRFDPRILAEIFSSYERLRYRQHERQADPRALRQLRRRIRALKVGEVKG</sequence>
<gene>
    <name evidence="4" type="ordered locus">Thivi_0152</name>
</gene>
<keyword evidence="2" id="KW-0472">Membrane</keyword>
<proteinExistence type="predicted"/>
<reference evidence="4 5" key="1">
    <citation type="submission" date="2012-06" db="EMBL/GenBank/DDBJ databases">
        <title>Complete sequence of Thiocystis violascens DSM 198.</title>
        <authorList>
            <consortium name="US DOE Joint Genome Institute"/>
            <person name="Lucas S."/>
            <person name="Han J."/>
            <person name="Lapidus A."/>
            <person name="Cheng J.-F."/>
            <person name="Goodwin L."/>
            <person name="Pitluck S."/>
            <person name="Peters L."/>
            <person name="Ovchinnikova G."/>
            <person name="Teshima H."/>
            <person name="Detter J.C."/>
            <person name="Han C."/>
            <person name="Tapia R."/>
            <person name="Land M."/>
            <person name="Hauser L."/>
            <person name="Kyrpides N."/>
            <person name="Ivanova N."/>
            <person name="Pagani I."/>
            <person name="Vogl K."/>
            <person name="Liu Z."/>
            <person name="Frigaard N.-U."/>
            <person name="Bryant D."/>
            <person name="Woyke T."/>
        </authorList>
    </citation>
    <scope>NUCLEOTIDE SEQUENCE [LARGE SCALE GENOMIC DNA]</scope>
    <source>
        <strain evidence="5">ATCC 17096 / DSM 198 / 6111</strain>
    </source>
</reference>
<feature type="region of interest" description="Disordered" evidence="1">
    <location>
        <begin position="58"/>
        <end position="77"/>
    </location>
</feature>
<dbReference type="AlphaFoldDB" id="I3Y5G0"/>
<dbReference type="Pfam" id="PF13559">
    <property type="entry name" value="DUF4129"/>
    <property type="match status" value="1"/>
</dbReference>
<feature type="transmembrane region" description="Helical" evidence="2">
    <location>
        <begin position="6"/>
        <end position="30"/>
    </location>
</feature>
<evidence type="ECO:0000256" key="1">
    <source>
        <dbReference type="SAM" id="MobiDB-lite"/>
    </source>
</evidence>
<dbReference type="HOGENOM" id="CLU_1969533_0_0_6"/>
<evidence type="ECO:0000313" key="5">
    <source>
        <dbReference type="Proteomes" id="UP000006062"/>
    </source>
</evidence>
<evidence type="ECO:0000256" key="2">
    <source>
        <dbReference type="SAM" id="Phobius"/>
    </source>
</evidence>
<dbReference type="EMBL" id="CP003154">
    <property type="protein sequence ID" value="AFL72228.1"/>
    <property type="molecule type" value="Genomic_DNA"/>
</dbReference>
<evidence type="ECO:0000313" key="4">
    <source>
        <dbReference type="EMBL" id="AFL72228.1"/>
    </source>
</evidence>
<accession>I3Y5G0</accession>
<dbReference type="KEGG" id="tvi:Thivi_0152"/>
<dbReference type="STRING" id="765911.Thivi_0152"/>
<dbReference type="InterPro" id="IPR025403">
    <property type="entry name" value="TgpA-like_C"/>
</dbReference>
<feature type="compositionally biased region" description="Basic and acidic residues" evidence="1">
    <location>
        <begin position="62"/>
        <end position="77"/>
    </location>
</feature>
<feature type="domain" description="Protein-glutamine gamma-glutamyltransferase-like C-terminal" evidence="3">
    <location>
        <begin position="47"/>
        <end position="118"/>
    </location>
</feature>
<evidence type="ECO:0000259" key="3">
    <source>
        <dbReference type="Pfam" id="PF13559"/>
    </source>
</evidence>